<dbReference type="CDD" id="cd07332">
    <property type="entry name" value="M48C_Oma1_like"/>
    <property type="match status" value="1"/>
</dbReference>
<dbReference type="PANTHER" id="PTHR22726:SF1">
    <property type="entry name" value="METALLOENDOPEPTIDASE OMA1, MITOCHONDRIAL"/>
    <property type="match status" value="1"/>
</dbReference>
<dbReference type="GO" id="GO:0004222">
    <property type="term" value="F:metalloendopeptidase activity"/>
    <property type="evidence" value="ECO:0007669"/>
    <property type="project" value="InterPro"/>
</dbReference>
<evidence type="ECO:0000313" key="9">
    <source>
        <dbReference type="EMBL" id="MBC8431204.1"/>
    </source>
</evidence>
<evidence type="ECO:0000256" key="7">
    <source>
        <dbReference type="SAM" id="Phobius"/>
    </source>
</evidence>
<comment type="similarity">
    <text evidence="6">Belongs to the peptidase M48 family.</text>
</comment>
<dbReference type="GO" id="GO:0046872">
    <property type="term" value="F:metal ion binding"/>
    <property type="evidence" value="ECO:0007669"/>
    <property type="project" value="UniProtKB-KW"/>
</dbReference>
<feature type="domain" description="Peptidase M48" evidence="8">
    <location>
        <begin position="79"/>
        <end position="251"/>
    </location>
</feature>
<evidence type="ECO:0000313" key="10">
    <source>
        <dbReference type="Proteomes" id="UP000605201"/>
    </source>
</evidence>
<feature type="transmembrane region" description="Helical" evidence="7">
    <location>
        <begin position="23"/>
        <end position="49"/>
    </location>
</feature>
<dbReference type="Gene3D" id="3.30.2010.10">
    <property type="entry name" value="Metalloproteases ('zincins'), catalytic domain"/>
    <property type="match status" value="1"/>
</dbReference>
<evidence type="ECO:0000256" key="6">
    <source>
        <dbReference type="RuleBase" id="RU003983"/>
    </source>
</evidence>
<keyword evidence="2" id="KW-0479">Metal-binding</keyword>
<proteinExistence type="inferred from homology"/>
<dbReference type="Pfam" id="PF01435">
    <property type="entry name" value="Peptidase_M48"/>
    <property type="match status" value="1"/>
</dbReference>
<name>A0A8J6NRF1_9BACT</name>
<evidence type="ECO:0000259" key="8">
    <source>
        <dbReference type="Pfam" id="PF01435"/>
    </source>
</evidence>
<evidence type="ECO:0000256" key="2">
    <source>
        <dbReference type="ARBA" id="ARBA00022723"/>
    </source>
</evidence>
<dbReference type="GO" id="GO:0051603">
    <property type="term" value="P:proteolysis involved in protein catabolic process"/>
    <property type="evidence" value="ECO:0007669"/>
    <property type="project" value="TreeGrafter"/>
</dbReference>
<dbReference type="Proteomes" id="UP000605201">
    <property type="component" value="Unassembled WGS sequence"/>
</dbReference>
<dbReference type="AlphaFoldDB" id="A0A8J6NRF1"/>
<dbReference type="EMBL" id="JACNIG010000122">
    <property type="protein sequence ID" value="MBC8431204.1"/>
    <property type="molecule type" value="Genomic_DNA"/>
</dbReference>
<evidence type="ECO:0000256" key="5">
    <source>
        <dbReference type="ARBA" id="ARBA00023049"/>
    </source>
</evidence>
<keyword evidence="7" id="KW-0812">Transmembrane</keyword>
<keyword evidence="5 6" id="KW-0482">Metalloprotease</keyword>
<sequence length="276" mass="30688">MKYTARLPETNVNVTPTSPLREFFVLLSGVIAIIVGIYLLLGLALNIIVPRIPMTFERKMAGPFINSMASVDRSSEKAQTVQKLLDVIQERYAKLPYTFTVYLHESPRVNAVALPGGNIVVFSGLLEKIESENELSFILAHEMGHYVNRDHLKGVGRALVFIMISAMLLGPDSSVGNLLAQSLNITEMAFSRNQETLADEFALNALHGTYGHVGGSADFFIKLSQEVDTGLWGHYFSTHPENLKRIAHLKNYSRIHGFAEKLLRNIPAIINKKRPA</sequence>
<reference evidence="9 10" key="1">
    <citation type="submission" date="2020-08" db="EMBL/GenBank/DDBJ databases">
        <title>Bridging the membrane lipid divide: bacteria of the FCB group superphylum have the potential to synthesize archaeal ether lipids.</title>
        <authorList>
            <person name="Villanueva L."/>
            <person name="Von Meijenfeldt F.A.B."/>
            <person name="Westbye A.B."/>
            <person name="Yadav S."/>
            <person name="Hopmans E.C."/>
            <person name="Dutilh B.E."/>
            <person name="Sinninghe Damste J.S."/>
        </authorList>
    </citation>
    <scope>NUCLEOTIDE SEQUENCE [LARGE SCALE GENOMIC DNA]</scope>
    <source>
        <strain evidence="9">NIOZ-UU17</strain>
    </source>
</reference>
<organism evidence="9 10">
    <name type="scientific">Candidatus Desulfatibia vada</name>
    <dbReference type="NCBI Taxonomy" id="2841696"/>
    <lineage>
        <taxon>Bacteria</taxon>
        <taxon>Pseudomonadati</taxon>
        <taxon>Thermodesulfobacteriota</taxon>
        <taxon>Desulfobacteria</taxon>
        <taxon>Desulfobacterales</taxon>
        <taxon>Desulfobacterales incertae sedis</taxon>
        <taxon>Candidatus Desulfatibia</taxon>
    </lineage>
</organism>
<accession>A0A8J6NRF1</accession>
<keyword evidence="7" id="KW-1133">Transmembrane helix</keyword>
<gene>
    <name evidence="9" type="ORF">H8D96_04720</name>
</gene>
<protein>
    <submittedName>
        <fullName evidence="9">M48 family metallopeptidase</fullName>
    </submittedName>
</protein>
<keyword evidence="7" id="KW-0472">Membrane</keyword>
<dbReference type="PANTHER" id="PTHR22726">
    <property type="entry name" value="METALLOENDOPEPTIDASE OMA1"/>
    <property type="match status" value="1"/>
</dbReference>
<dbReference type="InterPro" id="IPR001915">
    <property type="entry name" value="Peptidase_M48"/>
</dbReference>
<dbReference type="GO" id="GO:0016020">
    <property type="term" value="C:membrane"/>
    <property type="evidence" value="ECO:0007669"/>
    <property type="project" value="TreeGrafter"/>
</dbReference>
<keyword evidence="1 6" id="KW-0645">Protease</keyword>
<evidence type="ECO:0000256" key="1">
    <source>
        <dbReference type="ARBA" id="ARBA00022670"/>
    </source>
</evidence>
<keyword evidence="4 6" id="KW-0862">Zinc</keyword>
<keyword evidence="3 6" id="KW-0378">Hydrolase</keyword>
<evidence type="ECO:0000256" key="4">
    <source>
        <dbReference type="ARBA" id="ARBA00022833"/>
    </source>
</evidence>
<evidence type="ECO:0000256" key="3">
    <source>
        <dbReference type="ARBA" id="ARBA00022801"/>
    </source>
</evidence>
<comment type="cofactor">
    <cofactor evidence="6">
        <name>Zn(2+)</name>
        <dbReference type="ChEBI" id="CHEBI:29105"/>
    </cofactor>
    <text evidence="6">Binds 1 zinc ion per subunit.</text>
</comment>
<dbReference type="InterPro" id="IPR051156">
    <property type="entry name" value="Mito/Outer_Membr_Metalloprot"/>
</dbReference>
<comment type="caution">
    <text evidence="9">The sequence shown here is derived from an EMBL/GenBank/DDBJ whole genome shotgun (WGS) entry which is preliminary data.</text>
</comment>